<dbReference type="SUPFAM" id="SSF53448">
    <property type="entry name" value="Nucleotide-diphospho-sugar transferases"/>
    <property type="match status" value="1"/>
</dbReference>
<keyword evidence="2 5" id="KW-0328">Glycosyltransferase</keyword>
<evidence type="ECO:0000313" key="6">
    <source>
        <dbReference type="Proteomes" id="UP000886721"/>
    </source>
</evidence>
<protein>
    <submittedName>
        <fullName evidence="5">Glycosyltransferase</fullName>
        <ecNumber evidence="5">2.4.-.-</ecNumber>
    </submittedName>
</protein>
<dbReference type="EC" id="2.4.-.-" evidence="5"/>
<keyword evidence="4" id="KW-1133">Transmembrane helix</keyword>
<reference evidence="5" key="1">
    <citation type="journal article" date="2021" name="PeerJ">
        <title>Extensive microbial diversity within the chicken gut microbiome revealed by metagenomics and culture.</title>
        <authorList>
            <person name="Gilroy R."/>
            <person name="Ravi A."/>
            <person name="Getino M."/>
            <person name="Pursley I."/>
            <person name="Horton D.L."/>
            <person name="Alikhan N.F."/>
            <person name="Baker D."/>
            <person name="Gharbi K."/>
            <person name="Hall N."/>
            <person name="Watson M."/>
            <person name="Adriaenssens E.M."/>
            <person name="Foster-Nyarko E."/>
            <person name="Jarju S."/>
            <person name="Secka A."/>
            <person name="Antonio M."/>
            <person name="Oren A."/>
            <person name="Chaudhuri R.R."/>
            <person name="La Ragione R."/>
            <person name="Hildebrand F."/>
            <person name="Pallen M.J."/>
        </authorList>
    </citation>
    <scope>NUCLEOTIDE SEQUENCE</scope>
    <source>
        <strain evidence="5">CHK191-13928</strain>
    </source>
</reference>
<keyword evidence="4" id="KW-0812">Transmembrane</keyword>
<feature type="transmembrane region" description="Helical" evidence="4">
    <location>
        <begin position="6"/>
        <end position="33"/>
    </location>
</feature>
<dbReference type="CDD" id="cd06423">
    <property type="entry name" value="CESA_like"/>
    <property type="match status" value="1"/>
</dbReference>
<comment type="similarity">
    <text evidence="1">Belongs to the glycosyltransferase 2 family.</text>
</comment>
<dbReference type="AlphaFoldDB" id="A0A9D1WXG6"/>
<dbReference type="Proteomes" id="UP000886721">
    <property type="component" value="Unassembled WGS sequence"/>
</dbReference>
<keyword evidence="4" id="KW-0472">Membrane</keyword>
<reference evidence="5" key="2">
    <citation type="submission" date="2021-04" db="EMBL/GenBank/DDBJ databases">
        <authorList>
            <person name="Gilroy R."/>
        </authorList>
    </citation>
    <scope>NUCLEOTIDE SEQUENCE</scope>
    <source>
        <strain evidence="5">CHK191-13928</strain>
    </source>
</reference>
<evidence type="ECO:0000256" key="1">
    <source>
        <dbReference type="ARBA" id="ARBA00006739"/>
    </source>
</evidence>
<feature type="transmembrane region" description="Helical" evidence="4">
    <location>
        <begin position="305"/>
        <end position="331"/>
    </location>
</feature>
<dbReference type="PANTHER" id="PTHR43630:SF1">
    <property type="entry name" value="POLY-BETA-1,6-N-ACETYL-D-GLUCOSAMINE SYNTHASE"/>
    <property type="match status" value="1"/>
</dbReference>
<sequence length="442" mass="50351">MSVIDGISLYAIAAIWILMILNMVLSVGGFIYYMKVYETDGRIPLKEYPFVSVMVPAHNEGIVIQKTVKALMKFQYPEDRYEVIVINDNSMDDSADILAGMQKDYGEHRLIVINTDAVTGGKGKSNALNIGLKKAKGSVLAIYDADNTPAPDALILLVENLMSDDKLGAVIGKFRTRNKHASILTRFVNIETLAYQCMNQAGRYFFFKLCTIPGTNFVIRRKIVEEMGGWDTKALSEDTEISFRIYRMGYYIKMMPLAVTWEQEPHLLKVWFKQRTRWAKGNVYVLVKNFKYVFDRSAGPMRLDVLYYALVYILMLSALVCSDTIFFLGVLGYVHVSLAGFSTVLWGMAILLFVVNIMVTLASEKNEFNLISAALVFLMLFTYAKLWVLVVLRAIWMSIEDAVLKREVKWDKTVRYAEASKDVVEIEESGRNRKKKKGKNYE</sequence>
<gene>
    <name evidence="5" type="ORF">H9735_12665</name>
</gene>
<dbReference type="PANTHER" id="PTHR43630">
    <property type="entry name" value="POLY-BETA-1,6-N-ACETYL-D-GLUCOSAMINE SYNTHASE"/>
    <property type="match status" value="1"/>
</dbReference>
<evidence type="ECO:0000313" key="5">
    <source>
        <dbReference type="EMBL" id="HIX68959.1"/>
    </source>
</evidence>
<comment type="caution">
    <text evidence="5">The sequence shown here is derived from an EMBL/GenBank/DDBJ whole genome shotgun (WGS) entry which is preliminary data.</text>
</comment>
<dbReference type="InterPro" id="IPR029044">
    <property type="entry name" value="Nucleotide-diphossugar_trans"/>
</dbReference>
<feature type="transmembrane region" description="Helical" evidence="4">
    <location>
        <begin position="374"/>
        <end position="396"/>
    </location>
</feature>
<evidence type="ECO:0000256" key="2">
    <source>
        <dbReference type="ARBA" id="ARBA00022676"/>
    </source>
</evidence>
<dbReference type="Pfam" id="PF13641">
    <property type="entry name" value="Glyco_tranf_2_3"/>
    <property type="match status" value="1"/>
</dbReference>
<feature type="transmembrane region" description="Helical" evidence="4">
    <location>
        <begin position="343"/>
        <end position="362"/>
    </location>
</feature>
<dbReference type="EMBL" id="DXEM01000038">
    <property type="protein sequence ID" value="HIX68959.1"/>
    <property type="molecule type" value="Genomic_DNA"/>
</dbReference>
<evidence type="ECO:0000256" key="4">
    <source>
        <dbReference type="SAM" id="Phobius"/>
    </source>
</evidence>
<proteinExistence type="inferred from homology"/>
<keyword evidence="3 5" id="KW-0808">Transferase</keyword>
<name>A0A9D1WXG6_9FIRM</name>
<accession>A0A9D1WXG6</accession>
<organism evidence="5 6">
    <name type="scientific">Candidatus Anaerostipes excrementavium</name>
    <dbReference type="NCBI Taxonomy" id="2838463"/>
    <lineage>
        <taxon>Bacteria</taxon>
        <taxon>Bacillati</taxon>
        <taxon>Bacillota</taxon>
        <taxon>Clostridia</taxon>
        <taxon>Lachnospirales</taxon>
        <taxon>Lachnospiraceae</taxon>
        <taxon>Anaerostipes</taxon>
    </lineage>
</organism>
<dbReference type="GO" id="GO:0016757">
    <property type="term" value="F:glycosyltransferase activity"/>
    <property type="evidence" value="ECO:0007669"/>
    <property type="project" value="UniProtKB-KW"/>
</dbReference>
<dbReference type="Gene3D" id="3.90.550.10">
    <property type="entry name" value="Spore Coat Polysaccharide Biosynthesis Protein SpsA, Chain A"/>
    <property type="match status" value="1"/>
</dbReference>
<evidence type="ECO:0000256" key="3">
    <source>
        <dbReference type="ARBA" id="ARBA00022679"/>
    </source>
</evidence>